<protein>
    <submittedName>
        <fullName evidence="1">Uncharacterized protein</fullName>
    </submittedName>
</protein>
<organism evidence="1 2">
    <name type="scientific">Cinchona calisaya</name>
    <dbReference type="NCBI Taxonomy" id="153742"/>
    <lineage>
        <taxon>Eukaryota</taxon>
        <taxon>Viridiplantae</taxon>
        <taxon>Streptophyta</taxon>
        <taxon>Embryophyta</taxon>
        <taxon>Tracheophyta</taxon>
        <taxon>Spermatophyta</taxon>
        <taxon>Magnoliopsida</taxon>
        <taxon>eudicotyledons</taxon>
        <taxon>Gunneridae</taxon>
        <taxon>Pentapetalae</taxon>
        <taxon>asterids</taxon>
        <taxon>lamiids</taxon>
        <taxon>Gentianales</taxon>
        <taxon>Rubiaceae</taxon>
        <taxon>Cinchonoideae</taxon>
        <taxon>Cinchoneae</taxon>
        <taxon>Cinchona</taxon>
    </lineage>
</organism>
<name>A0ABD2YS22_9GENT</name>
<evidence type="ECO:0000313" key="1">
    <source>
        <dbReference type="EMBL" id="KAL3509569.1"/>
    </source>
</evidence>
<dbReference type="EMBL" id="JBJUIK010000012">
    <property type="protein sequence ID" value="KAL3509569.1"/>
    <property type="molecule type" value="Genomic_DNA"/>
</dbReference>
<sequence>MNGRGECQIASWERSDLLTWRKLGRLWGRGPRDGHLMLTWPYGQQAWANGRSYVIISLLSPVRPWVGFAGCGLDWLS</sequence>
<evidence type="ECO:0000313" key="2">
    <source>
        <dbReference type="Proteomes" id="UP001630127"/>
    </source>
</evidence>
<gene>
    <name evidence="1" type="ORF">ACH5RR_028970</name>
</gene>
<keyword evidence="2" id="KW-1185">Reference proteome</keyword>
<comment type="caution">
    <text evidence="1">The sequence shown here is derived from an EMBL/GenBank/DDBJ whole genome shotgun (WGS) entry which is preliminary data.</text>
</comment>
<proteinExistence type="predicted"/>
<reference evidence="1 2" key="1">
    <citation type="submission" date="2024-11" db="EMBL/GenBank/DDBJ databases">
        <title>A near-complete genome assembly of Cinchona calisaya.</title>
        <authorList>
            <person name="Lian D.C."/>
            <person name="Zhao X.W."/>
            <person name="Wei L."/>
        </authorList>
    </citation>
    <scope>NUCLEOTIDE SEQUENCE [LARGE SCALE GENOMIC DNA]</scope>
    <source>
        <tissue evidence="1">Nenye</tissue>
    </source>
</reference>
<accession>A0ABD2YS22</accession>
<dbReference type="Proteomes" id="UP001630127">
    <property type="component" value="Unassembled WGS sequence"/>
</dbReference>
<dbReference type="AlphaFoldDB" id="A0ABD2YS22"/>